<protein>
    <recommendedName>
        <fullName evidence="7">Protein kinase domain-containing protein</fullName>
    </recommendedName>
</protein>
<evidence type="ECO:0000256" key="1">
    <source>
        <dbReference type="ARBA" id="ARBA00022527"/>
    </source>
</evidence>
<feature type="binding site" evidence="6">
    <location>
        <position position="490"/>
    </location>
    <ligand>
        <name>ATP</name>
        <dbReference type="ChEBI" id="CHEBI:30616"/>
    </ligand>
</feature>
<comment type="caution">
    <text evidence="8">The sequence shown here is derived from an EMBL/GenBank/DDBJ whole genome shotgun (WGS) entry which is preliminary data.</text>
</comment>
<keyword evidence="5 6" id="KW-0067">ATP-binding</keyword>
<evidence type="ECO:0000256" key="3">
    <source>
        <dbReference type="ARBA" id="ARBA00022741"/>
    </source>
</evidence>
<dbReference type="Gene3D" id="3.40.50.1000">
    <property type="entry name" value="HAD superfamily/HAD-like"/>
    <property type="match status" value="1"/>
</dbReference>
<dbReference type="AlphaFoldDB" id="A0AA36JFC6"/>
<dbReference type="PROSITE" id="PS50011">
    <property type="entry name" value="PROTEIN_KINASE_DOM"/>
    <property type="match status" value="1"/>
</dbReference>
<dbReference type="Pfam" id="PF00069">
    <property type="entry name" value="Pkinase"/>
    <property type="match status" value="1"/>
</dbReference>
<feature type="domain" description="Protein kinase" evidence="7">
    <location>
        <begin position="461"/>
        <end position="734"/>
    </location>
</feature>
<dbReference type="InterPro" id="IPR008271">
    <property type="entry name" value="Ser/Thr_kinase_AS"/>
</dbReference>
<sequence length="962" mass="107801">MNSFGLCTLRSFFGREGEPDAEDQPSRIVFFDFDFTLTVIHVFKSLAGWVDAQVCMLPMRGMIVPEPHALSERGQLRRLSELGPAWIEQAFGGFSRVTAIRKLLDGLTQSGCRIILVTRGYVGVARKCLKEVGLLEPFEALYGNIGVAYGTRTAYDVETEMNGIGVSEEIDRLWSMLGKWKEGEWDSKTEIVHRYQHQEMLTRNQVLFVDDDSQELAPLRHSAMTVHAKGNGMGAADMLEILNLLSLGCAPWAEACYDFWHALRDPLASKPFAIMMFNRKHIPIRISRHIEMLESEFAERKSSLRRFTLLMREPLLFLSIAQDAYVKHVNLTGDTRFTLSSLAPVIQGVQEQFGVGPILSEGSFCDWHRMKSPDDEECFQACIQPMPVTIPSNTTGHLYEEPLSKRTPEEPVQTLTSLVRMFQQTLIGLCPITLATAGRHRNTICCHEVHSSPEEAVWSRYRKVKHIGAGHFGEVFQAKELCSGREVAVKHLERLDPEEEGQGDEVSVLRALAHPNLLRIFEVVKFPREVLIVTELAAGGTLSTYAEQHEEGPWISGAMQQILSAVAYCHRQFVLHGDLKPENVLIGGRRPDGSPLCIVCDFGHATVCLGSALVAAPGDPRYIPPEVIAKENLCTRSDVYMLGVTAFELLTGGWLPFFNLKSASLSMCYQQLSRGGVHERILSEKGLDWRDLERLRNACQSLQIPEVQDIVLSMMARQAADRPEAIEVLRTNWLQDAHGPCMSAYDAMLKADASNGWGLWVPQHPNFAKRLEERAGLSSTFRMLLSLLGSGLRSEWLLGARLLFRRMDEGGNGHLNKKQFCKAAVSAGLPLEVSEALFAAGDLHMQSYLDFKNVVMLFLDLEAFSTEELLGELRFLVARIRGPRRSESRGDVSPRSCWSSSSETSFRLSDLQAMLRARPDARMELWVQDLQAGLGPGEHDFTPELLLRLLQQDCFDQSSKHS</sequence>
<proteinExistence type="predicted"/>
<dbReference type="InterPro" id="IPR050205">
    <property type="entry name" value="CDPK_Ser/Thr_kinases"/>
</dbReference>
<evidence type="ECO:0000256" key="2">
    <source>
        <dbReference type="ARBA" id="ARBA00022679"/>
    </source>
</evidence>
<dbReference type="InterPro" id="IPR011009">
    <property type="entry name" value="Kinase-like_dom_sf"/>
</dbReference>
<keyword evidence="3 6" id="KW-0547">Nucleotide-binding</keyword>
<evidence type="ECO:0000256" key="6">
    <source>
        <dbReference type="PROSITE-ProRule" id="PRU10141"/>
    </source>
</evidence>
<dbReference type="GO" id="GO:0004674">
    <property type="term" value="F:protein serine/threonine kinase activity"/>
    <property type="evidence" value="ECO:0007669"/>
    <property type="project" value="UniProtKB-KW"/>
</dbReference>
<dbReference type="InterPro" id="IPR011992">
    <property type="entry name" value="EF-hand-dom_pair"/>
</dbReference>
<accession>A0AA36JFC6</accession>
<keyword evidence="9" id="KW-1185">Reference proteome</keyword>
<evidence type="ECO:0000313" key="9">
    <source>
        <dbReference type="Proteomes" id="UP001178507"/>
    </source>
</evidence>
<dbReference type="InterPro" id="IPR036412">
    <property type="entry name" value="HAD-like_sf"/>
</dbReference>
<dbReference type="EMBL" id="CAUJNA010003572">
    <property type="protein sequence ID" value="CAJ1405190.1"/>
    <property type="molecule type" value="Genomic_DNA"/>
</dbReference>
<reference evidence="8" key="1">
    <citation type="submission" date="2023-08" db="EMBL/GenBank/DDBJ databases">
        <authorList>
            <person name="Chen Y."/>
            <person name="Shah S."/>
            <person name="Dougan E. K."/>
            <person name="Thang M."/>
            <person name="Chan C."/>
        </authorList>
    </citation>
    <scope>NUCLEOTIDE SEQUENCE</scope>
</reference>
<dbReference type="Proteomes" id="UP001178507">
    <property type="component" value="Unassembled WGS sequence"/>
</dbReference>
<evidence type="ECO:0000313" key="8">
    <source>
        <dbReference type="EMBL" id="CAJ1405190.1"/>
    </source>
</evidence>
<gene>
    <name evidence="8" type="ORF">EVOR1521_LOCUS27470</name>
</gene>
<keyword evidence="2" id="KW-0808">Transferase</keyword>
<dbReference type="PANTHER" id="PTHR24349">
    <property type="entry name" value="SERINE/THREONINE-PROTEIN KINASE"/>
    <property type="match status" value="1"/>
</dbReference>
<dbReference type="GO" id="GO:0005524">
    <property type="term" value="F:ATP binding"/>
    <property type="evidence" value="ECO:0007669"/>
    <property type="project" value="UniProtKB-UniRule"/>
</dbReference>
<dbReference type="PROSITE" id="PS00108">
    <property type="entry name" value="PROTEIN_KINASE_ST"/>
    <property type="match status" value="1"/>
</dbReference>
<dbReference type="InterPro" id="IPR017441">
    <property type="entry name" value="Protein_kinase_ATP_BS"/>
</dbReference>
<dbReference type="Gene3D" id="1.10.510.10">
    <property type="entry name" value="Transferase(Phosphotransferase) domain 1"/>
    <property type="match status" value="1"/>
</dbReference>
<keyword evidence="4" id="KW-0418">Kinase</keyword>
<dbReference type="InterPro" id="IPR023214">
    <property type="entry name" value="HAD_sf"/>
</dbReference>
<evidence type="ECO:0000256" key="5">
    <source>
        <dbReference type="ARBA" id="ARBA00022840"/>
    </source>
</evidence>
<evidence type="ECO:0000256" key="4">
    <source>
        <dbReference type="ARBA" id="ARBA00022777"/>
    </source>
</evidence>
<dbReference type="SUPFAM" id="SSF47473">
    <property type="entry name" value="EF-hand"/>
    <property type="match status" value="1"/>
</dbReference>
<dbReference type="SUPFAM" id="SSF56112">
    <property type="entry name" value="Protein kinase-like (PK-like)"/>
    <property type="match status" value="1"/>
</dbReference>
<dbReference type="SUPFAM" id="SSF56784">
    <property type="entry name" value="HAD-like"/>
    <property type="match status" value="1"/>
</dbReference>
<dbReference type="SMART" id="SM00220">
    <property type="entry name" value="S_TKc"/>
    <property type="match status" value="1"/>
</dbReference>
<evidence type="ECO:0000259" key="7">
    <source>
        <dbReference type="PROSITE" id="PS50011"/>
    </source>
</evidence>
<dbReference type="InterPro" id="IPR000719">
    <property type="entry name" value="Prot_kinase_dom"/>
</dbReference>
<keyword evidence="1" id="KW-0723">Serine/threonine-protein kinase</keyword>
<organism evidence="8 9">
    <name type="scientific">Effrenium voratum</name>
    <dbReference type="NCBI Taxonomy" id="2562239"/>
    <lineage>
        <taxon>Eukaryota</taxon>
        <taxon>Sar</taxon>
        <taxon>Alveolata</taxon>
        <taxon>Dinophyceae</taxon>
        <taxon>Suessiales</taxon>
        <taxon>Symbiodiniaceae</taxon>
        <taxon>Effrenium</taxon>
    </lineage>
</organism>
<dbReference type="CDD" id="cd14014">
    <property type="entry name" value="STKc_PknB_like"/>
    <property type="match status" value="1"/>
</dbReference>
<dbReference type="PROSITE" id="PS00107">
    <property type="entry name" value="PROTEIN_KINASE_ATP"/>
    <property type="match status" value="1"/>
</dbReference>
<name>A0AA36JFC6_9DINO</name>